<evidence type="ECO:0000313" key="2">
    <source>
        <dbReference type="Proteomes" id="UP001597053"/>
    </source>
</evidence>
<dbReference type="Proteomes" id="UP001597053">
    <property type="component" value="Unassembled WGS sequence"/>
</dbReference>
<organism evidence="1 2">
    <name type="scientific">Micromonospora azadirachtae</name>
    <dbReference type="NCBI Taxonomy" id="1970735"/>
    <lineage>
        <taxon>Bacteria</taxon>
        <taxon>Bacillati</taxon>
        <taxon>Actinomycetota</taxon>
        <taxon>Actinomycetes</taxon>
        <taxon>Micromonosporales</taxon>
        <taxon>Micromonosporaceae</taxon>
        <taxon>Micromonospora</taxon>
    </lineage>
</organism>
<feature type="non-terminal residue" evidence="1">
    <location>
        <position position="172"/>
    </location>
</feature>
<keyword evidence="2" id="KW-1185">Reference proteome</keyword>
<proteinExistence type="predicted"/>
<dbReference type="EMBL" id="JBHTHM010002640">
    <property type="protein sequence ID" value="MFD0788273.1"/>
    <property type="molecule type" value="Genomic_DNA"/>
</dbReference>
<comment type="caution">
    <text evidence="1">The sequence shown here is derived from an EMBL/GenBank/DDBJ whole genome shotgun (WGS) entry which is preliminary data.</text>
</comment>
<protein>
    <submittedName>
        <fullName evidence="1">Uncharacterized protein</fullName>
    </submittedName>
</protein>
<reference evidence="2" key="1">
    <citation type="journal article" date="2019" name="Int. J. Syst. Evol. Microbiol.">
        <title>The Global Catalogue of Microorganisms (GCM) 10K type strain sequencing project: providing services to taxonomists for standard genome sequencing and annotation.</title>
        <authorList>
            <consortium name="The Broad Institute Genomics Platform"/>
            <consortium name="The Broad Institute Genome Sequencing Center for Infectious Disease"/>
            <person name="Wu L."/>
            <person name="Ma J."/>
        </authorList>
    </citation>
    <scope>NUCLEOTIDE SEQUENCE [LARGE SCALE GENOMIC DNA]</scope>
    <source>
        <strain evidence="2">JCM 32148</strain>
    </source>
</reference>
<sequence length="172" mass="18613">MVPVDLRRHERTLLATGNLALPVFLDVTPDQPWVEVHELLLRALAERRELAFSAAEGWADRLPRPVLRAGLSAAERLSRRWDRGICTAAVSHLGRIDLDEFSTDTFSAATVYTLPVHGPFIPVSFSTVELPGHIELTMSHPTGADRAAQALMETVAAALAPTADPPAPPGGR</sequence>
<accession>A0ABW3ABE2</accession>
<evidence type="ECO:0000313" key="1">
    <source>
        <dbReference type="EMBL" id="MFD0788273.1"/>
    </source>
</evidence>
<gene>
    <name evidence="1" type="ORF">ACFQZ8_30540</name>
</gene>
<name>A0ABW3ABE2_9ACTN</name>